<dbReference type="InterPro" id="IPR006665">
    <property type="entry name" value="OmpA-like"/>
</dbReference>
<evidence type="ECO:0000256" key="1">
    <source>
        <dbReference type="ARBA" id="ARBA00004162"/>
    </source>
</evidence>
<accession>A0A0K2FEJ1</accession>
<dbReference type="Proteomes" id="UP000516384">
    <property type="component" value="Chromosome"/>
</dbReference>
<dbReference type="PANTHER" id="PTHR30329">
    <property type="entry name" value="STATOR ELEMENT OF FLAGELLAR MOTOR COMPLEX"/>
    <property type="match status" value="1"/>
</dbReference>
<dbReference type="SUPFAM" id="SSF103088">
    <property type="entry name" value="OmpA-like"/>
    <property type="match status" value="1"/>
</dbReference>
<dbReference type="EMBL" id="CP061172">
    <property type="protein sequence ID" value="QNR67067.1"/>
    <property type="molecule type" value="Genomic_DNA"/>
</dbReference>
<dbReference type="InterPro" id="IPR025713">
    <property type="entry name" value="MotB-like_N_dom"/>
</dbReference>
<feature type="region of interest" description="Disordered" evidence="7">
    <location>
        <begin position="72"/>
        <end position="108"/>
    </location>
</feature>
<keyword evidence="4 8" id="KW-0812">Transmembrane</keyword>
<reference evidence="9 10" key="1">
    <citation type="submission" date="2020-09" db="EMBL/GenBank/DDBJ databases">
        <title>Characterization of Paenibacillus peoriae strain ZF390 with broad-spectrum antimicrobial activity as a potential biocontrol agent.</title>
        <authorList>
            <person name="Li L."/>
            <person name="Zhao Y."/>
            <person name="Li B."/>
            <person name="Xie X."/>
        </authorList>
    </citation>
    <scope>NUCLEOTIDE SEQUENCE [LARGE SCALE GENOMIC DNA]</scope>
    <source>
        <strain evidence="9 10">ZF390</strain>
    </source>
</reference>
<dbReference type="Pfam" id="PF13677">
    <property type="entry name" value="MotB_plug"/>
    <property type="match status" value="1"/>
</dbReference>
<proteinExistence type="inferred from homology"/>
<evidence type="ECO:0000256" key="5">
    <source>
        <dbReference type="ARBA" id="ARBA00022989"/>
    </source>
</evidence>
<keyword evidence="6 8" id="KW-0472">Membrane</keyword>
<evidence type="ECO:0000256" key="4">
    <source>
        <dbReference type="ARBA" id="ARBA00022692"/>
    </source>
</evidence>
<evidence type="ECO:0000313" key="9">
    <source>
        <dbReference type="EMBL" id="QNR67067.1"/>
    </source>
</evidence>
<evidence type="ECO:0000256" key="2">
    <source>
        <dbReference type="ARBA" id="ARBA00008914"/>
    </source>
</evidence>
<evidence type="ECO:0000256" key="6">
    <source>
        <dbReference type="ARBA" id="ARBA00023136"/>
    </source>
</evidence>
<evidence type="ECO:0000313" key="10">
    <source>
        <dbReference type="Proteomes" id="UP000516384"/>
    </source>
</evidence>
<name>A0A0K2FEJ1_9BACL</name>
<organism evidence="9 10">
    <name type="scientific">Paenibacillus peoriae</name>
    <dbReference type="NCBI Taxonomy" id="59893"/>
    <lineage>
        <taxon>Bacteria</taxon>
        <taxon>Bacillati</taxon>
        <taxon>Bacillota</taxon>
        <taxon>Bacilli</taxon>
        <taxon>Bacillales</taxon>
        <taxon>Paenibacillaceae</taxon>
        <taxon>Paenibacillus</taxon>
    </lineage>
</organism>
<dbReference type="InterPro" id="IPR050330">
    <property type="entry name" value="Bact_OuterMem_StrucFunc"/>
</dbReference>
<dbReference type="Pfam" id="PF00691">
    <property type="entry name" value="OmpA"/>
    <property type="match status" value="1"/>
</dbReference>
<feature type="compositionally biased region" description="Basic and acidic residues" evidence="7">
    <location>
        <begin position="93"/>
        <end position="108"/>
    </location>
</feature>
<feature type="transmembrane region" description="Helical" evidence="8">
    <location>
        <begin position="21"/>
        <end position="42"/>
    </location>
</feature>
<gene>
    <name evidence="9" type="ORF">IAQ67_25450</name>
</gene>
<evidence type="ECO:0000256" key="7">
    <source>
        <dbReference type="SAM" id="MobiDB-lite"/>
    </source>
</evidence>
<dbReference type="AlphaFoldDB" id="A0A0K2FEJ1"/>
<dbReference type="InterPro" id="IPR036737">
    <property type="entry name" value="OmpA-like_sf"/>
</dbReference>
<keyword evidence="5 8" id="KW-1133">Transmembrane helix</keyword>
<sequence length="271" mass="30437">MRARGKRRGGQGGGGDHRDRWMITYADLITLLLIFFVVMYAMSSLDAKKYDVVVQSLQDTFHKGDSILEQGSGITGTADRYTSKNPPTTKQPAADKKEAGSTKLTEREQAFRTQEKELQNLMGVIQEYITDNKLENQIFVSDQPRGIVITLNDRFLFDQGRAALKQGSANTLSKLASLFRDLKTPISIEGHTDNIPFTRSSNSSTYKDNWELSGARALSVLRFFLDREQLSPSGFQYAGYADTRPVGDNSTEAGRQKNRRVEITVLRQLQQ</sequence>
<dbReference type="eggNOG" id="COG1360">
    <property type="taxonomic scope" value="Bacteria"/>
</dbReference>
<evidence type="ECO:0000256" key="8">
    <source>
        <dbReference type="SAM" id="Phobius"/>
    </source>
</evidence>
<dbReference type="PANTHER" id="PTHR30329:SF21">
    <property type="entry name" value="LIPOPROTEIN YIAD-RELATED"/>
    <property type="match status" value="1"/>
</dbReference>
<comment type="similarity">
    <text evidence="2">Belongs to the MotB family.</text>
</comment>
<dbReference type="KEGG" id="ppeo:ABE82_22905"/>
<dbReference type="PROSITE" id="PS51123">
    <property type="entry name" value="OMPA_2"/>
    <property type="match status" value="1"/>
</dbReference>
<dbReference type="Gene3D" id="3.30.1330.60">
    <property type="entry name" value="OmpA-like domain"/>
    <property type="match status" value="1"/>
</dbReference>
<dbReference type="CDD" id="cd07185">
    <property type="entry name" value="OmpA_C-like"/>
    <property type="match status" value="1"/>
</dbReference>
<keyword evidence="3" id="KW-1003">Cell membrane</keyword>
<dbReference type="GO" id="GO:0005886">
    <property type="term" value="C:plasma membrane"/>
    <property type="evidence" value="ECO:0007669"/>
    <property type="project" value="UniProtKB-SubCell"/>
</dbReference>
<protein>
    <submittedName>
        <fullName evidence="9">OmpA family protein</fullName>
    </submittedName>
</protein>
<dbReference type="OrthoDB" id="9815217at2"/>
<comment type="subcellular location">
    <subcellularLocation>
        <location evidence="1">Cell membrane</location>
        <topology evidence="1">Single-pass membrane protein</topology>
    </subcellularLocation>
</comment>
<evidence type="ECO:0000256" key="3">
    <source>
        <dbReference type="ARBA" id="ARBA00022475"/>
    </source>
</evidence>
<dbReference type="RefSeq" id="WP_013312222.1">
    <property type="nucleotide sequence ID" value="NZ_CP011512.1"/>
</dbReference>